<keyword evidence="3" id="KW-1185">Reference proteome</keyword>
<dbReference type="RefSeq" id="WP_116977521.1">
    <property type="nucleotide sequence ID" value="NZ_QPMM01000011.1"/>
</dbReference>
<sequence length="317" mass="34748">MTNFELNRRQLLKAAGLAAGTTMLSFPAFAKEDKRKAMPDFKYSLNMSTIRGQQLGFIKELEVASKAGFRSVEIWIDTFMKYLQDGGNVTTAKKVIDDLGLTIENAIGFAKWIVDDEKVRAEGLKQLQHEMELLAKIGCKRVAAPPFGANGADAGILDLNVIVGRYQTILEMGRNTGVMPILEMWGGSTNLKKISQVIYVATECGETDARVLLDTFHIFKGGSSFESAPLVGRKAMEILHINDYPAGIAPAKISEPDRVYPGDGIAPLKPLLKQLRNPANPIILSLEVFNPNYYKQDALLVAKTGLAKMKEVTSNLG</sequence>
<name>A0A3E1Y5E2_9BACT</name>
<accession>A0A3E1Y5E2</accession>
<dbReference type="OrthoDB" id="930834at2"/>
<organism evidence="2 3">
    <name type="scientific">Chitinophaga silvatica</name>
    <dbReference type="NCBI Taxonomy" id="2282649"/>
    <lineage>
        <taxon>Bacteria</taxon>
        <taxon>Pseudomonadati</taxon>
        <taxon>Bacteroidota</taxon>
        <taxon>Chitinophagia</taxon>
        <taxon>Chitinophagales</taxon>
        <taxon>Chitinophagaceae</taxon>
        <taxon>Chitinophaga</taxon>
    </lineage>
</organism>
<evidence type="ECO:0000313" key="2">
    <source>
        <dbReference type="EMBL" id="RFS19960.1"/>
    </source>
</evidence>
<feature type="domain" description="Xylose isomerase-like TIM barrel" evidence="1">
    <location>
        <begin position="62"/>
        <end position="309"/>
    </location>
</feature>
<proteinExistence type="predicted"/>
<dbReference type="InterPro" id="IPR036237">
    <property type="entry name" value="Xyl_isomerase-like_sf"/>
</dbReference>
<dbReference type="EMBL" id="QPMM01000011">
    <property type="protein sequence ID" value="RFS19960.1"/>
    <property type="molecule type" value="Genomic_DNA"/>
</dbReference>
<dbReference type="Pfam" id="PF01261">
    <property type="entry name" value="AP_endonuc_2"/>
    <property type="match status" value="1"/>
</dbReference>
<evidence type="ECO:0000259" key="1">
    <source>
        <dbReference type="Pfam" id="PF01261"/>
    </source>
</evidence>
<dbReference type="GO" id="GO:0016853">
    <property type="term" value="F:isomerase activity"/>
    <property type="evidence" value="ECO:0007669"/>
    <property type="project" value="UniProtKB-KW"/>
</dbReference>
<dbReference type="InterPro" id="IPR050312">
    <property type="entry name" value="IolE/XylAMocC-like"/>
</dbReference>
<dbReference type="Proteomes" id="UP000260644">
    <property type="component" value="Unassembled WGS sequence"/>
</dbReference>
<dbReference type="SUPFAM" id="SSF51658">
    <property type="entry name" value="Xylose isomerase-like"/>
    <property type="match status" value="1"/>
</dbReference>
<dbReference type="Gene3D" id="3.20.20.150">
    <property type="entry name" value="Divalent-metal-dependent TIM barrel enzymes"/>
    <property type="match status" value="1"/>
</dbReference>
<gene>
    <name evidence="2" type="ORF">DVR12_19720</name>
</gene>
<comment type="caution">
    <text evidence="2">The sequence shown here is derived from an EMBL/GenBank/DDBJ whole genome shotgun (WGS) entry which is preliminary data.</text>
</comment>
<reference evidence="2 3" key="1">
    <citation type="submission" date="2018-07" db="EMBL/GenBank/DDBJ databases">
        <title>Chitinophaga K2CV101002-2 sp. nov., isolated from a monsoon evergreen broad-leaved forest soil.</title>
        <authorList>
            <person name="Lv Y."/>
        </authorList>
    </citation>
    <scope>NUCLEOTIDE SEQUENCE [LARGE SCALE GENOMIC DNA]</scope>
    <source>
        <strain evidence="2 3">GDMCC 1.1288</strain>
    </source>
</reference>
<dbReference type="PANTHER" id="PTHR12110">
    <property type="entry name" value="HYDROXYPYRUVATE ISOMERASE"/>
    <property type="match status" value="1"/>
</dbReference>
<dbReference type="PANTHER" id="PTHR12110:SF48">
    <property type="entry name" value="BLL3656 PROTEIN"/>
    <property type="match status" value="1"/>
</dbReference>
<dbReference type="AlphaFoldDB" id="A0A3E1Y5E2"/>
<protein>
    <submittedName>
        <fullName evidence="2">Sugar phosphate isomerase/epimerase</fullName>
    </submittedName>
</protein>
<dbReference type="InterPro" id="IPR006311">
    <property type="entry name" value="TAT_signal"/>
</dbReference>
<dbReference type="InterPro" id="IPR013022">
    <property type="entry name" value="Xyl_isomerase-like_TIM-brl"/>
</dbReference>
<keyword evidence="2" id="KW-0413">Isomerase</keyword>
<evidence type="ECO:0000313" key="3">
    <source>
        <dbReference type="Proteomes" id="UP000260644"/>
    </source>
</evidence>
<dbReference type="PROSITE" id="PS51318">
    <property type="entry name" value="TAT"/>
    <property type="match status" value="1"/>
</dbReference>